<name>A0A084SM68_9BACT</name>
<dbReference type="EMBL" id="JPMI01000239">
    <property type="protein sequence ID" value="KFA89553.1"/>
    <property type="molecule type" value="Genomic_DNA"/>
</dbReference>
<accession>A0A084SM68</accession>
<dbReference type="AlphaFoldDB" id="A0A084SM68"/>
<organism evidence="1 2">
    <name type="scientific">Archangium violaceum Cb vi76</name>
    <dbReference type="NCBI Taxonomy" id="1406225"/>
    <lineage>
        <taxon>Bacteria</taxon>
        <taxon>Pseudomonadati</taxon>
        <taxon>Myxococcota</taxon>
        <taxon>Myxococcia</taxon>
        <taxon>Myxococcales</taxon>
        <taxon>Cystobacterineae</taxon>
        <taxon>Archangiaceae</taxon>
        <taxon>Archangium</taxon>
    </lineage>
</organism>
<dbReference type="RefSeq" id="WP_043404745.1">
    <property type="nucleotide sequence ID" value="NZ_JPMI01000239.1"/>
</dbReference>
<proteinExistence type="predicted"/>
<evidence type="ECO:0000313" key="2">
    <source>
        <dbReference type="Proteomes" id="UP000028547"/>
    </source>
</evidence>
<reference evidence="1 2" key="1">
    <citation type="submission" date="2014-07" db="EMBL/GenBank/DDBJ databases">
        <title>Draft Genome Sequence of Gephyronic Acid Producer, Cystobacter violaceus Strain Cb vi76.</title>
        <authorList>
            <person name="Stevens D.C."/>
            <person name="Young J."/>
            <person name="Carmichael R."/>
            <person name="Tan J."/>
            <person name="Taylor R.E."/>
        </authorList>
    </citation>
    <scope>NUCLEOTIDE SEQUENCE [LARGE SCALE GENOMIC DNA]</scope>
    <source>
        <strain evidence="1 2">Cb vi76</strain>
    </source>
</reference>
<sequence length="83" mass="9926">MYVRYTSFHRHFNGRFETPTLFYEDVPETKPHADQVEALVRSELDVQPLPLETLFTPIPDIQCRNKWLGEARLIDCLFTDDRW</sequence>
<gene>
    <name evidence="1" type="ORF">Q664_34025</name>
</gene>
<protein>
    <submittedName>
        <fullName evidence="1">Uncharacterized protein</fullName>
    </submittedName>
</protein>
<dbReference type="Proteomes" id="UP000028547">
    <property type="component" value="Unassembled WGS sequence"/>
</dbReference>
<evidence type="ECO:0000313" key="1">
    <source>
        <dbReference type="EMBL" id="KFA89553.1"/>
    </source>
</evidence>
<comment type="caution">
    <text evidence="1">The sequence shown here is derived from an EMBL/GenBank/DDBJ whole genome shotgun (WGS) entry which is preliminary data.</text>
</comment>